<dbReference type="EMBL" id="AJMT01000014">
    <property type="protein sequence ID" value="EIG30215.1"/>
    <property type="molecule type" value="Genomic_DNA"/>
</dbReference>
<comment type="caution">
    <text evidence="1">The sequence shown here is derived from an EMBL/GenBank/DDBJ whole genome shotgun (WGS) entry which is preliminary data.</text>
</comment>
<proteinExistence type="predicted"/>
<reference evidence="1 2" key="1">
    <citation type="submission" date="2012-04" db="EMBL/GenBank/DDBJ databases">
        <authorList>
            <person name="Harkins D.M."/>
            <person name="Madupu R."/>
            <person name="Durkin A.S."/>
            <person name="Torralba M."/>
            <person name="Methe B."/>
            <person name="Sutton G.G."/>
            <person name="Nelson K.E."/>
        </authorList>
    </citation>
    <scope>NUCLEOTIDE SEQUENCE [LARGE SCALE GENOMIC DNA]</scope>
    <source>
        <strain evidence="1 2">VK64</strain>
    </source>
</reference>
<organism evidence="1 2">
    <name type="scientific">Neisseria sicca VK64</name>
    <dbReference type="NCBI Taxonomy" id="1095748"/>
    <lineage>
        <taxon>Bacteria</taxon>
        <taxon>Pseudomonadati</taxon>
        <taxon>Pseudomonadota</taxon>
        <taxon>Betaproteobacteria</taxon>
        <taxon>Neisseriales</taxon>
        <taxon>Neisseriaceae</taxon>
        <taxon>Neisseria</taxon>
    </lineage>
</organism>
<name>I2NWK4_NEISI</name>
<dbReference type="AlphaFoldDB" id="I2NWK4"/>
<gene>
    <name evidence="1" type="ORF">HMPREF1051_0997</name>
</gene>
<dbReference type="Proteomes" id="UP000004473">
    <property type="component" value="Unassembled WGS sequence"/>
</dbReference>
<sequence length="59" mass="6601">MRISGSVQSILKCRTHKFTLKTASETDAESLPAPLPFDLIPTTSKPDKTNFCKIMDFEI</sequence>
<evidence type="ECO:0000313" key="2">
    <source>
        <dbReference type="Proteomes" id="UP000004473"/>
    </source>
</evidence>
<accession>I2NWK4</accession>
<protein>
    <submittedName>
        <fullName evidence="1">Uncharacterized protein</fullName>
    </submittedName>
</protein>
<evidence type="ECO:0000313" key="1">
    <source>
        <dbReference type="EMBL" id="EIG30215.1"/>
    </source>
</evidence>